<comment type="caution">
    <text evidence="3">The sequence shown here is derived from an EMBL/GenBank/DDBJ whole genome shotgun (WGS) entry which is preliminary data.</text>
</comment>
<feature type="transmembrane region" description="Helical" evidence="2">
    <location>
        <begin position="776"/>
        <end position="799"/>
    </location>
</feature>
<accession>A0A9P4IAR8</accession>
<feature type="region of interest" description="Disordered" evidence="1">
    <location>
        <begin position="1"/>
        <end position="79"/>
    </location>
</feature>
<organism evidence="3 4">
    <name type="scientific">Rhizodiscina lignyota</name>
    <dbReference type="NCBI Taxonomy" id="1504668"/>
    <lineage>
        <taxon>Eukaryota</taxon>
        <taxon>Fungi</taxon>
        <taxon>Dikarya</taxon>
        <taxon>Ascomycota</taxon>
        <taxon>Pezizomycotina</taxon>
        <taxon>Dothideomycetes</taxon>
        <taxon>Pleosporomycetidae</taxon>
        <taxon>Aulographales</taxon>
        <taxon>Rhizodiscinaceae</taxon>
        <taxon>Rhizodiscina</taxon>
    </lineage>
</organism>
<feature type="region of interest" description="Disordered" evidence="1">
    <location>
        <begin position="888"/>
        <end position="940"/>
    </location>
</feature>
<feature type="region of interest" description="Disordered" evidence="1">
    <location>
        <begin position="727"/>
        <end position="766"/>
    </location>
</feature>
<dbReference type="OrthoDB" id="10259622at2759"/>
<proteinExistence type="predicted"/>
<gene>
    <name evidence="3" type="ORF">NA57DRAFT_58507</name>
</gene>
<feature type="compositionally biased region" description="Polar residues" evidence="1">
    <location>
        <begin position="888"/>
        <end position="898"/>
    </location>
</feature>
<feature type="region of interest" description="Disordered" evidence="1">
    <location>
        <begin position="93"/>
        <end position="176"/>
    </location>
</feature>
<dbReference type="AlphaFoldDB" id="A0A9P4IAR8"/>
<feature type="region of interest" description="Disordered" evidence="1">
    <location>
        <begin position="524"/>
        <end position="551"/>
    </location>
</feature>
<evidence type="ECO:0000256" key="2">
    <source>
        <dbReference type="SAM" id="Phobius"/>
    </source>
</evidence>
<feature type="region of interest" description="Disordered" evidence="1">
    <location>
        <begin position="282"/>
        <end position="304"/>
    </location>
</feature>
<reference evidence="3" key="1">
    <citation type="journal article" date="2020" name="Stud. Mycol.">
        <title>101 Dothideomycetes genomes: a test case for predicting lifestyles and emergence of pathogens.</title>
        <authorList>
            <person name="Haridas S."/>
            <person name="Albert R."/>
            <person name="Binder M."/>
            <person name="Bloem J."/>
            <person name="Labutti K."/>
            <person name="Salamov A."/>
            <person name="Andreopoulos B."/>
            <person name="Baker S."/>
            <person name="Barry K."/>
            <person name="Bills G."/>
            <person name="Bluhm B."/>
            <person name="Cannon C."/>
            <person name="Castanera R."/>
            <person name="Culley D."/>
            <person name="Daum C."/>
            <person name="Ezra D."/>
            <person name="Gonzalez J."/>
            <person name="Henrissat B."/>
            <person name="Kuo A."/>
            <person name="Liang C."/>
            <person name="Lipzen A."/>
            <person name="Lutzoni F."/>
            <person name="Magnuson J."/>
            <person name="Mondo S."/>
            <person name="Nolan M."/>
            <person name="Ohm R."/>
            <person name="Pangilinan J."/>
            <person name="Park H.-J."/>
            <person name="Ramirez L."/>
            <person name="Alfaro M."/>
            <person name="Sun H."/>
            <person name="Tritt A."/>
            <person name="Yoshinaga Y."/>
            <person name="Zwiers L.-H."/>
            <person name="Turgeon B."/>
            <person name="Goodwin S."/>
            <person name="Spatafora J."/>
            <person name="Crous P."/>
            <person name="Grigoriev I."/>
        </authorList>
    </citation>
    <scope>NUCLEOTIDE SEQUENCE</scope>
    <source>
        <strain evidence="3">CBS 133067</strain>
    </source>
</reference>
<dbReference type="Proteomes" id="UP000799772">
    <property type="component" value="Unassembled WGS sequence"/>
</dbReference>
<evidence type="ECO:0000313" key="4">
    <source>
        <dbReference type="Proteomes" id="UP000799772"/>
    </source>
</evidence>
<keyword evidence="4" id="KW-1185">Reference proteome</keyword>
<dbReference type="EMBL" id="ML978129">
    <property type="protein sequence ID" value="KAF2096603.1"/>
    <property type="molecule type" value="Genomic_DNA"/>
</dbReference>
<feature type="region of interest" description="Disordered" evidence="1">
    <location>
        <begin position="955"/>
        <end position="979"/>
    </location>
</feature>
<feature type="compositionally biased region" description="Polar residues" evidence="1">
    <location>
        <begin position="26"/>
        <end position="56"/>
    </location>
</feature>
<keyword evidence="2" id="KW-1133">Transmembrane helix</keyword>
<evidence type="ECO:0000256" key="1">
    <source>
        <dbReference type="SAM" id="MobiDB-lite"/>
    </source>
</evidence>
<sequence>MVSEVVMSSHPQDHHTPHPIAPQLVADTSSSGLTDFNTSKQRMDLFSNNRLGTNPTSPFPYTPATAATDISWDESTPPPYDIAVGRGDLKSPALAVVPGRGSIRKMERHESVRSSSGSTRRRQPGSFSKRGDPRRNPSKSTPKSYSRPFRPGITVDTGVARHRGSTPQQVFPPPQSFYNRNDGVAGGGLVPKASLLRRSCGSRSIRNDAEERTILSSQRPPRLAASDDYADDITPSDQAIPIALFGSVDHSSDPNLLNTSTSANNAPATTPTIRVTPAQEDMGWSMPQTNQSKYKPPRPRPASSVYSQATLRSNAAYQQTETPPMPQLPVGIASQPVTAWPTSEQTSRPEMNPRDSAVTTFEEEEEDKKYRTQTMSAGTIFEEDNTPESAKSFKRRFAKRSNDLEIDTTIPTPRRSKGWWNVITTPFETSRPGTRVFRSPIEENEPAPEVPNIREAVSRYEIQRKESRTTPVTTLPRTQSTTHRGIDSQIDGIAAHPDSRDQNPTASGFTDTAQPLMFIHLTESSPTKGQNTHKRHDSQHGSTSSAGRGLGLVKAPDTLHVKNGSQGSVFSPNDRDVPLVLDDGSGPEQKAHKEAIEYVQPQTTTYEKRSDNQNTYSFQFDRPDSLNRMTSPLSARTETPIVETAAMGTVHSAKAVDNTPTMSLNSFRPNAPMPLTDLPLREQGPRRVDFTHANQTVAPAVISPPPMTSFPTNFPNPSLYTKRETTRMAFPPPPIDTNVRSVWETDEPSNEKLRKGKSRGCCGGRKSKKEKKKRRCLLCCICFSFLVVIAIIIVLVVTLTRKHSSSGSSSPKSSATATRVQWLNLTGFPPMPTGQMTVAQPTLLAKVDGCINPTEMWSCDLPKEDQQANLPGGPDQPSLRLEIRFSNDTISNKTSTQPLRFKRDLGGSPFTPSPSPPSEEDQAFLGNTTDHNDEPFQGEDTPFFISFLSDAENGLNSKAKRSTPTRTSSGSQSTSTADIATVVPSPNVLDDGTAAPANLFPSPLPSSQPLKLHNRGTDQEHYGFYTYFDRSIFLKSVRITDTHKTDPGQLPADQNGGSTKDAAVATCTWTQTRFLVQIWTRAGQGQLLSASTNSSANSSTNLADDFARPGSFPYPITITTDRHGGTPSGKMVFCYGLDEESRPVPSDKLLYFENRGFQGTLVNPTKPFQNITIDTQDGGPGGMDGGSGGCGCRWGNWDGSMIS</sequence>
<name>A0A9P4IAR8_9PEZI</name>
<feature type="region of interest" description="Disordered" evidence="1">
    <location>
        <begin position="341"/>
        <end position="370"/>
    </location>
</feature>
<evidence type="ECO:0008006" key="5">
    <source>
        <dbReference type="Google" id="ProtNLM"/>
    </source>
</evidence>
<keyword evidence="2" id="KW-0812">Transmembrane</keyword>
<feature type="compositionally biased region" description="Low complexity" evidence="1">
    <location>
        <begin position="964"/>
        <end position="976"/>
    </location>
</feature>
<evidence type="ECO:0000313" key="3">
    <source>
        <dbReference type="EMBL" id="KAF2096603.1"/>
    </source>
</evidence>
<keyword evidence="2" id="KW-0472">Membrane</keyword>
<protein>
    <recommendedName>
        <fullName evidence="5">Glycoprotease family protein</fullName>
    </recommendedName>
</protein>